<dbReference type="Proteomes" id="UP000240325">
    <property type="component" value="Segment"/>
</dbReference>
<reference evidence="1" key="1">
    <citation type="journal article" date="2017" name="Elife">
        <title>The kinetoplastid-infecting Bodo saltans virus (BsV), a window into the most abundant giant viruses in the sea.</title>
        <authorList>
            <person name="Deeg C.M."/>
            <person name="Chow C.-E.T."/>
            <person name="Suttle C.A."/>
        </authorList>
    </citation>
    <scope>NUCLEOTIDE SEQUENCE</scope>
    <source>
        <strain evidence="1">NG1</strain>
    </source>
</reference>
<keyword evidence="2" id="KW-1185">Reference proteome</keyword>
<gene>
    <name evidence="1" type="ORF">BMW23_1096</name>
</gene>
<organism evidence="1">
    <name type="scientific">Bodo saltans virus</name>
    <dbReference type="NCBI Taxonomy" id="2024608"/>
    <lineage>
        <taxon>Viruses</taxon>
        <taxon>Varidnaviria</taxon>
        <taxon>Bamfordvirae</taxon>
        <taxon>Nucleocytoviricota</taxon>
        <taxon>Megaviricetes</taxon>
        <taxon>Imitervirales</taxon>
        <taxon>Mimiviridae</taxon>
        <taxon>Klosneuvirinae</taxon>
        <taxon>Theiavirus</taxon>
        <taxon>Theiavirus salishense</taxon>
    </lineage>
</organism>
<evidence type="ECO:0000313" key="2">
    <source>
        <dbReference type="Proteomes" id="UP000240325"/>
    </source>
</evidence>
<proteinExistence type="predicted"/>
<sequence>MNKMGSFICCCNSEYDMIKSTTVKNEMVKNEMAKNEMVKNEMVKNEIVNNVMVKNVIEEMILREIEITRNLIMKNLIYNYVQKKISDIFEIMKKRNIMPTNRIYSRIISLCTMNRSLLYVVNHTYFKDFLPKSLEDICCEFGKNIPVTLPFAVDEYCKNKPENVIWNIFLFLIQYKKMGLTQFFSMHQQPQCNILLSKKMFSMLNFKPNNVYRIETHELQYMIFDIDMMIVNMSEIDKQFINCCTIEEIDNCIYKNKYEVTSQIIMICFYYKQMNRDLLCYLLSLKTQYTENEMNQIIAFTRLYKYFADIIYTIEHYNYCFTKSNYEYIISSPYCIDVIQKLHFNDIFISENMMDLLIAKPVNHKFLFEYYYNNIDKSNDKYVVFMCLIHDLREIKIIIDDKKLIITKKDIDLIMKYGNLSLASPKIKYLLAMIE</sequence>
<accession>A0A2H4UW45</accession>
<protein>
    <submittedName>
        <fullName evidence="1">Uncharacterized protein</fullName>
    </submittedName>
</protein>
<name>A0A2H4UW45_9VIRU</name>
<dbReference type="EMBL" id="MF782455">
    <property type="protein sequence ID" value="ATZ81140.1"/>
    <property type="molecule type" value="Genomic_DNA"/>
</dbReference>
<evidence type="ECO:0000313" key="1">
    <source>
        <dbReference type="EMBL" id="ATZ81140.1"/>
    </source>
</evidence>